<gene>
    <name evidence="1" type="ORF">E2C01_026967</name>
</gene>
<comment type="caution">
    <text evidence="1">The sequence shown here is derived from an EMBL/GenBank/DDBJ whole genome shotgun (WGS) entry which is preliminary data.</text>
</comment>
<sequence>MPPAALLAMTYAPAVLSQVDQAAAAPWSRRGKFCSGILLKTGHHGRLAWGPAVPGGMVAYQGGIEATWRSVGGHEVSVTILECVSSAPRPPHAPAPPQLTRACPSPLRPGVLPAAAGGTRVWHPLRHVTKHVFEKRNGRPRESFVFTLSDGKECPWHHPLPVPLPHTRGLQREGV</sequence>
<accession>A0A5B7EHI3</accession>
<evidence type="ECO:0000313" key="2">
    <source>
        <dbReference type="Proteomes" id="UP000324222"/>
    </source>
</evidence>
<dbReference type="AlphaFoldDB" id="A0A5B7EHI3"/>
<evidence type="ECO:0000313" key="1">
    <source>
        <dbReference type="EMBL" id="MPC33612.1"/>
    </source>
</evidence>
<protein>
    <submittedName>
        <fullName evidence="1">Uncharacterized protein</fullName>
    </submittedName>
</protein>
<dbReference type="Proteomes" id="UP000324222">
    <property type="component" value="Unassembled WGS sequence"/>
</dbReference>
<keyword evidence="2" id="KW-1185">Reference proteome</keyword>
<reference evidence="1 2" key="1">
    <citation type="submission" date="2019-05" db="EMBL/GenBank/DDBJ databases">
        <title>Another draft genome of Portunus trituberculatus and its Hox gene families provides insights of decapod evolution.</title>
        <authorList>
            <person name="Jeong J.-H."/>
            <person name="Song I."/>
            <person name="Kim S."/>
            <person name="Choi T."/>
            <person name="Kim D."/>
            <person name="Ryu S."/>
            <person name="Kim W."/>
        </authorList>
    </citation>
    <scope>NUCLEOTIDE SEQUENCE [LARGE SCALE GENOMIC DNA]</scope>
    <source>
        <tissue evidence="1">Muscle</tissue>
    </source>
</reference>
<name>A0A5B7EHI3_PORTR</name>
<dbReference type="EMBL" id="VSRR010002870">
    <property type="protein sequence ID" value="MPC33612.1"/>
    <property type="molecule type" value="Genomic_DNA"/>
</dbReference>
<proteinExistence type="predicted"/>
<organism evidence="1 2">
    <name type="scientific">Portunus trituberculatus</name>
    <name type="common">Swimming crab</name>
    <name type="synonym">Neptunus trituberculatus</name>
    <dbReference type="NCBI Taxonomy" id="210409"/>
    <lineage>
        <taxon>Eukaryota</taxon>
        <taxon>Metazoa</taxon>
        <taxon>Ecdysozoa</taxon>
        <taxon>Arthropoda</taxon>
        <taxon>Crustacea</taxon>
        <taxon>Multicrustacea</taxon>
        <taxon>Malacostraca</taxon>
        <taxon>Eumalacostraca</taxon>
        <taxon>Eucarida</taxon>
        <taxon>Decapoda</taxon>
        <taxon>Pleocyemata</taxon>
        <taxon>Brachyura</taxon>
        <taxon>Eubrachyura</taxon>
        <taxon>Portunoidea</taxon>
        <taxon>Portunidae</taxon>
        <taxon>Portuninae</taxon>
        <taxon>Portunus</taxon>
    </lineage>
</organism>